<comment type="caution">
    <text evidence="2">The sequence shown here is derived from an EMBL/GenBank/DDBJ whole genome shotgun (WGS) entry which is preliminary data.</text>
</comment>
<dbReference type="PANTHER" id="PTHR39420:SF2">
    <property type="entry name" value="HYDROLASE"/>
    <property type="match status" value="1"/>
</dbReference>
<reference evidence="2 3" key="1">
    <citation type="submission" date="2017-08" db="EMBL/GenBank/DDBJ databases">
        <title>Infants hospitalized years apart are colonized by the same room-sourced microbial strains.</title>
        <authorList>
            <person name="Brooks B."/>
            <person name="Olm M.R."/>
            <person name="Firek B.A."/>
            <person name="Baker R."/>
            <person name="Thomas B.C."/>
            <person name="Morowitz M.J."/>
            <person name="Banfield J.F."/>
        </authorList>
    </citation>
    <scope>NUCLEOTIDE SEQUENCE [LARGE SCALE GENOMIC DNA]</scope>
    <source>
        <strain evidence="2">S2_006_000_R1_57</strain>
    </source>
</reference>
<feature type="region of interest" description="Disordered" evidence="1">
    <location>
        <begin position="1"/>
        <end position="45"/>
    </location>
</feature>
<dbReference type="SUPFAM" id="SSF55486">
    <property type="entry name" value="Metalloproteases ('zincins'), catalytic domain"/>
    <property type="match status" value="1"/>
</dbReference>
<gene>
    <name evidence="2" type="ORF">DI579_03635</name>
</gene>
<dbReference type="RefSeq" id="WP_290599396.1">
    <property type="nucleotide sequence ID" value="NZ_CALTYI010000005.1"/>
</dbReference>
<proteinExistence type="predicted"/>
<sequence>MSDKNDTPTGGSNTNDPQGNGDNNDPMDFLRRLLGGDASNTGGTSNGFNLNDLGNFSFGFGPASGTDDNADGDSSEEDGKSGRDGGFMFMMQQMGDFISGISGSFGKEQGATINTTAARTAALRELGADPTISDGQRRAVDDAVRLADLWLNEVTTLPTGVSSTETWVPRTWVENSLPTWGRLLTPVIERMNTAGLEGLPGELSDQIGQFTESMGGIMNIMKNLTSYTFGTQLGSALAALSQEITCSSEMGIPLDTAGTAALLPDTIAQLSRDLELPQRDVFVFLAAREAAYQRLWAHVPWLAPRLLGAIQDHANGIVVDYSNIESATREFGLDPEVLSDPEKLQDAMNQMQTIELTPEIHYTHEKALERLETMLALVEGWVDVVVENAIKDRIPSTPALSEMWRRRRATASQAEEALKAQAGLELRPRRVRDAVTLWTRITDACGAEKRDSCWDHPDLLPRASDLDNPAACIDRLLDDTTDSFESDLAKLEEELMGDHDDTDTGNADSGDTSPEDGDDTGSTN</sequence>
<feature type="compositionally biased region" description="Basic and acidic residues" evidence="1">
    <location>
        <begin position="490"/>
        <end position="499"/>
    </location>
</feature>
<evidence type="ECO:0008006" key="4">
    <source>
        <dbReference type="Google" id="ProtNLM"/>
    </source>
</evidence>
<name>A0A2W5IDA8_9ACTN</name>
<dbReference type="NCBIfam" id="TIGR03624">
    <property type="entry name" value="putative hydrolase"/>
    <property type="match status" value="1"/>
</dbReference>
<protein>
    <recommendedName>
        <fullName evidence="4">Hydrolase</fullName>
    </recommendedName>
</protein>
<dbReference type="Pfam" id="PF10103">
    <property type="entry name" value="Zincin_2"/>
    <property type="match status" value="1"/>
</dbReference>
<dbReference type="InterPro" id="IPR018766">
    <property type="entry name" value="Zinicin_2"/>
</dbReference>
<dbReference type="EMBL" id="QFOZ01000003">
    <property type="protein sequence ID" value="PZP89298.1"/>
    <property type="molecule type" value="Genomic_DNA"/>
</dbReference>
<feature type="compositionally biased region" description="Low complexity" evidence="1">
    <location>
        <begin position="15"/>
        <end position="27"/>
    </location>
</feature>
<dbReference type="PANTHER" id="PTHR39420">
    <property type="match status" value="1"/>
</dbReference>
<dbReference type="InterPro" id="IPR042271">
    <property type="entry name" value="Zinicin_2_N"/>
</dbReference>
<dbReference type="AlphaFoldDB" id="A0A2W5IDA8"/>
<evidence type="ECO:0000256" key="1">
    <source>
        <dbReference type="SAM" id="MobiDB-lite"/>
    </source>
</evidence>
<evidence type="ECO:0000313" key="3">
    <source>
        <dbReference type="Proteomes" id="UP000248606"/>
    </source>
</evidence>
<feature type="compositionally biased region" description="Acidic residues" evidence="1">
    <location>
        <begin position="513"/>
        <end position="524"/>
    </location>
</feature>
<organism evidence="2 3">
    <name type="scientific">Lawsonella clevelandensis</name>
    <dbReference type="NCBI Taxonomy" id="1528099"/>
    <lineage>
        <taxon>Bacteria</taxon>
        <taxon>Bacillati</taxon>
        <taxon>Actinomycetota</taxon>
        <taxon>Actinomycetes</taxon>
        <taxon>Mycobacteriales</taxon>
        <taxon>Lawsonellaceae</taxon>
        <taxon>Lawsonella</taxon>
    </lineage>
</organism>
<feature type="region of interest" description="Disordered" evidence="1">
    <location>
        <begin position="61"/>
        <end position="86"/>
    </location>
</feature>
<feature type="region of interest" description="Disordered" evidence="1">
    <location>
        <begin position="490"/>
        <end position="524"/>
    </location>
</feature>
<dbReference type="Proteomes" id="UP000248606">
    <property type="component" value="Unassembled WGS sequence"/>
</dbReference>
<evidence type="ECO:0000313" key="2">
    <source>
        <dbReference type="EMBL" id="PZP89298.1"/>
    </source>
</evidence>
<accession>A0A2W5IDA8</accession>
<dbReference type="Gene3D" id="1.20.150.30">
    <property type="entry name" value="Zincin-like metallopeptidase, N-terminal domain"/>
    <property type="match status" value="1"/>
</dbReference>